<reference evidence="2 3" key="1">
    <citation type="journal article" date="2008" name="Proc. Natl. Acad. Sci. U.S.A.">
        <title>The genome of Cyanothece 51142, a unicellular diazotrophic cyanobacterium important in the marine nitrogen cycle.</title>
        <authorList>
            <person name="Welsh E.A."/>
            <person name="Liberton M."/>
            <person name="Stoeckel J."/>
            <person name="Loh T."/>
            <person name="Elvitigala T."/>
            <person name="Wang C."/>
            <person name="Wollam A."/>
            <person name="Fulton R.S."/>
            <person name="Clifton S.W."/>
            <person name="Jacobs J.M."/>
            <person name="Aurora R."/>
            <person name="Ghosh B.K."/>
            <person name="Sherman L.A."/>
            <person name="Smith R.D."/>
            <person name="Wilson R.K."/>
            <person name="Pakrasi H.B."/>
        </authorList>
    </citation>
    <scope>NUCLEOTIDE SEQUENCE [LARGE SCALE GENOMIC DNA]</scope>
    <source>
        <strain evidence="3">ATCC 51142 / BH68</strain>
    </source>
</reference>
<dbReference type="KEGG" id="cyt:cce_3007"/>
<dbReference type="NCBIfam" id="NF041929">
    <property type="entry name" value="Xrt_dep_XDP2"/>
    <property type="match status" value="1"/>
</dbReference>
<dbReference type="RefSeq" id="WP_009547688.1">
    <property type="nucleotide sequence ID" value="NC_010546.1"/>
</dbReference>
<gene>
    <name evidence="2" type="ordered locus">cce_3007</name>
</gene>
<organism evidence="2 3">
    <name type="scientific">Crocosphaera subtropica (strain ATCC 51142 / BH68)</name>
    <name type="common">Cyanothece sp. (strain ATCC 51142)</name>
    <dbReference type="NCBI Taxonomy" id="43989"/>
    <lineage>
        <taxon>Bacteria</taxon>
        <taxon>Bacillati</taxon>
        <taxon>Cyanobacteriota</taxon>
        <taxon>Cyanophyceae</taxon>
        <taxon>Oscillatoriophycideae</taxon>
        <taxon>Chroococcales</taxon>
        <taxon>Aphanothecaceae</taxon>
        <taxon>Crocosphaera</taxon>
        <taxon>Crocosphaera subtropica</taxon>
    </lineage>
</organism>
<sequence>MLGLKPAALGAAFLGTAATMTLMAESAQAAFMGFQSNPTGHTLSPNATSPADATKKDIRLDSITKDGKTFTDFLYVTGATIIQNTTSLGPGSSDHGDLTVGDDFLTQGPAKEQPTAADVVASLGNNNLNSIIDTEDSGGTSIFDVYFSNPTNTFVFWERGKNSDLKVTAILAGSAGDLTPTLGDTFTITDDLWTNTGIMTTLSIDTTEITGSNAPQELGTYGLMYDQAIIGLRLQGAPGLSGPDYKVVGVVPEPLTILGAGTAVAFGGAFKRKLGKKDKKGSTKA</sequence>
<evidence type="ECO:0000313" key="2">
    <source>
        <dbReference type="EMBL" id="ACB52355.1"/>
    </source>
</evidence>
<feature type="chain" id="PRO_5002772133" description="PEP-CTERM protein-sorting domain-containing protein" evidence="1">
    <location>
        <begin position="30"/>
        <end position="285"/>
    </location>
</feature>
<dbReference type="NCBIfam" id="TIGR04155">
    <property type="entry name" value="cyano_PEP"/>
    <property type="match status" value="1"/>
</dbReference>
<proteinExistence type="predicted"/>
<dbReference type="AlphaFoldDB" id="B1WW22"/>
<evidence type="ECO:0008006" key="4">
    <source>
        <dbReference type="Google" id="ProtNLM"/>
    </source>
</evidence>
<dbReference type="InterPro" id="IPR026374">
    <property type="entry name" value="Cyano_PEP"/>
</dbReference>
<accession>B1WW22</accession>
<dbReference type="Proteomes" id="UP000001203">
    <property type="component" value="Chromosome circular"/>
</dbReference>
<protein>
    <recommendedName>
        <fullName evidence="4">PEP-CTERM protein-sorting domain-containing protein</fullName>
    </recommendedName>
</protein>
<evidence type="ECO:0000313" key="3">
    <source>
        <dbReference type="Proteomes" id="UP000001203"/>
    </source>
</evidence>
<evidence type="ECO:0000256" key="1">
    <source>
        <dbReference type="SAM" id="SignalP"/>
    </source>
</evidence>
<keyword evidence="1" id="KW-0732">Signal</keyword>
<dbReference type="HOGENOM" id="CLU_996202_0_0_3"/>
<dbReference type="EMBL" id="CP000806">
    <property type="protein sequence ID" value="ACB52355.1"/>
    <property type="molecule type" value="Genomic_DNA"/>
</dbReference>
<name>B1WW22_CROS5</name>
<dbReference type="eggNOG" id="ENOG502ZS87">
    <property type="taxonomic scope" value="Bacteria"/>
</dbReference>
<keyword evidence="3" id="KW-1185">Reference proteome</keyword>
<feature type="signal peptide" evidence="1">
    <location>
        <begin position="1"/>
        <end position="29"/>
    </location>
</feature>
<dbReference type="OrthoDB" id="482548at2"/>